<dbReference type="SUPFAM" id="SSF52540">
    <property type="entry name" value="P-loop containing nucleoside triphosphate hydrolases"/>
    <property type="match status" value="1"/>
</dbReference>
<dbReference type="GO" id="GO:0005524">
    <property type="term" value="F:ATP binding"/>
    <property type="evidence" value="ECO:0007669"/>
    <property type="project" value="UniProtKB-KW"/>
</dbReference>
<reference evidence="5" key="1">
    <citation type="submission" date="2018-05" db="EMBL/GenBank/DDBJ databases">
        <authorList>
            <person name="Lanie J.A."/>
            <person name="Ng W.-L."/>
            <person name="Kazmierczak K.M."/>
            <person name="Andrzejewski T.M."/>
            <person name="Davidsen T.M."/>
            <person name="Wayne K.J."/>
            <person name="Tettelin H."/>
            <person name="Glass J.I."/>
            <person name="Rusch D."/>
            <person name="Podicherti R."/>
            <person name="Tsui H.-C.T."/>
            <person name="Winkler M.E."/>
        </authorList>
    </citation>
    <scope>NUCLEOTIDE SEQUENCE</scope>
</reference>
<dbReference type="SMART" id="SM00382">
    <property type="entry name" value="AAA"/>
    <property type="match status" value="1"/>
</dbReference>
<proteinExistence type="predicted"/>
<gene>
    <name evidence="5" type="ORF">METZ01_LOCUS109251</name>
</gene>
<keyword evidence="3" id="KW-0067">ATP-binding</keyword>
<dbReference type="InterPro" id="IPR003439">
    <property type="entry name" value="ABC_transporter-like_ATP-bd"/>
</dbReference>
<evidence type="ECO:0000256" key="3">
    <source>
        <dbReference type="ARBA" id="ARBA00022840"/>
    </source>
</evidence>
<evidence type="ECO:0000313" key="5">
    <source>
        <dbReference type="EMBL" id="SVA56397.1"/>
    </source>
</evidence>
<dbReference type="GO" id="GO:0016887">
    <property type="term" value="F:ATP hydrolysis activity"/>
    <property type="evidence" value="ECO:0007669"/>
    <property type="project" value="InterPro"/>
</dbReference>
<accession>A0A381WWX0</accession>
<keyword evidence="2" id="KW-0547">Nucleotide-binding</keyword>
<evidence type="ECO:0000259" key="4">
    <source>
        <dbReference type="PROSITE" id="PS50893"/>
    </source>
</evidence>
<feature type="domain" description="ABC transporter" evidence="4">
    <location>
        <begin position="1"/>
        <end position="225"/>
    </location>
</feature>
<keyword evidence="1" id="KW-0813">Transport</keyword>
<protein>
    <recommendedName>
        <fullName evidence="4">ABC transporter domain-containing protein</fullName>
    </recommendedName>
</protein>
<dbReference type="EMBL" id="UINC01012992">
    <property type="protein sequence ID" value="SVA56397.1"/>
    <property type="molecule type" value="Genomic_DNA"/>
</dbReference>
<dbReference type="AlphaFoldDB" id="A0A381WWX0"/>
<organism evidence="5">
    <name type="scientific">marine metagenome</name>
    <dbReference type="NCBI Taxonomy" id="408172"/>
    <lineage>
        <taxon>unclassified sequences</taxon>
        <taxon>metagenomes</taxon>
        <taxon>ecological metagenomes</taxon>
    </lineage>
</organism>
<dbReference type="CDD" id="cd03293">
    <property type="entry name" value="ABC_NrtD_SsuB_transporters"/>
    <property type="match status" value="1"/>
</dbReference>
<dbReference type="PANTHER" id="PTHR42788">
    <property type="entry name" value="TAURINE IMPORT ATP-BINDING PROTEIN-RELATED"/>
    <property type="match status" value="1"/>
</dbReference>
<evidence type="ECO:0000256" key="2">
    <source>
        <dbReference type="ARBA" id="ARBA00022741"/>
    </source>
</evidence>
<dbReference type="InterPro" id="IPR027417">
    <property type="entry name" value="P-loop_NTPase"/>
</dbReference>
<dbReference type="Gene3D" id="3.40.50.300">
    <property type="entry name" value="P-loop containing nucleotide triphosphate hydrolases"/>
    <property type="match status" value="1"/>
</dbReference>
<dbReference type="InterPro" id="IPR003593">
    <property type="entry name" value="AAA+_ATPase"/>
</dbReference>
<evidence type="ECO:0000256" key="1">
    <source>
        <dbReference type="ARBA" id="ARBA00022448"/>
    </source>
</evidence>
<dbReference type="InterPro" id="IPR050166">
    <property type="entry name" value="ABC_transporter_ATP-bind"/>
</dbReference>
<dbReference type="Pfam" id="PF00005">
    <property type="entry name" value="ABC_tran"/>
    <property type="match status" value="1"/>
</dbReference>
<dbReference type="PROSITE" id="PS50893">
    <property type="entry name" value="ABC_TRANSPORTER_2"/>
    <property type="match status" value="1"/>
</dbReference>
<dbReference type="PANTHER" id="PTHR42788:SF13">
    <property type="entry name" value="ALIPHATIC SULFONATES IMPORT ATP-BINDING PROTEIN SSUB"/>
    <property type="match status" value="1"/>
</dbReference>
<sequence length="244" mass="26979">MVFKRRGDSIEALSGIDLDIKPGSFCSVLGPSGCGKSTLMMLVAGLYRPTGGSVMVGGKPLTDCYHDCGIVFQTDVLLPWLNVLDNVLLPAQVKGLPLPAATERANQLIDQVGLSGFEEHYPSELSGGMRQRCALSRALLHEPKLLLMDEPFGALDALTRERMQLDLAQLRSSDHRTVLFITHDIEEAVFLSDEVVVMSQRPATILEKVTVNFPQPRSPELVRDPEFHRIVDDIRDLFRETGIL</sequence>
<name>A0A381WWX0_9ZZZZ</name>